<reference evidence="1" key="1">
    <citation type="submission" date="2019-09" db="EMBL/GenBank/DDBJ databases">
        <authorList>
            <person name="Hjerde E."/>
        </authorList>
    </citation>
    <scope>NUCLEOTIDE SEQUENCE</scope>
    <source>
        <strain evidence="1">06/09/160</strain>
    </source>
</reference>
<sequence length="97" mass="11199">MSSYICRRCWTHGTLKFIDSDSEKGTCTFYCNKCDTADEHRNPYSRSGFGLMQAKAQKINQEPVTETTKKRSRLAMLDRELSLELHKANKCLKCVDE</sequence>
<organism evidence="1">
    <name type="scientific">Aliivibrio wodanis</name>
    <dbReference type="NCBI Taxonomy" id="80852"/>
    <lineage>
        <taxon>Bacteria</taxon>
        <taxon>Pseudomonadati</taxon>
        <taxon>Pseudomonadota</taxon>
        <taxon>Gammaproteobacteria</taxon>
        <taxon>Vibrionales</taxon>
        <taxon>Vibrionaceae</taxon>
        <taxon>Aliivibrio</taxon>
    </lineage>
</organism>
<accession>A0A5Q4ZX27</accession>
<dbReference type="AlphaFoldDB" id="A0A5Q4ZX27"/>
<protein>
    <submittedName>
        <fullName evidence="1">Uncharacterized protein</fullName>
    </submittedName>
</protein>
<name>A0A5Q4ZX27_9GAMM</name>
<proteinExistence type="predicted"/>
<dbReference type="EMBL" id="LR721751">
    <property type="protein sequence ID" value="VVV06359.1"/>
    <property type="molecule type" value="Genomic_DNA"/>
</dbReference>
<evidence type="ECO:0000313" key="1">
    <source>
        <dbReference type="EMBL" id="VVV06359.1"/>
    </source>
</evidence>
<gene>
    <name evidence="1" type="ORF">AW0309160_03849</name>
</gene>